<evidence type="ECO:0000259" key="8">
    <source>
        <dbReference type="Pfam" id="PF13229"/>
    </source>
</evidence>
<comment type="similarity">
    <text evidence="3">Belongs to the D-mannuronate C5-epimerase family.</text>
</comment>
<dbReference type="SUPFAM" id="SSF51126">
    <property type="entry name" value="Pectin lyase-like"/>
    <property type="match status" value="1"/>
</dbReference>
<dbReference type="InterPro" id="IPR012334">
    <property type="entry name" value="Pectin_lyas_fold"/>
</dbReference>
<gene>
    <name evidence="10" type="ORF">BVK86_28635</name>
    <name evidence="9" type="ORF">F7R15_28945</name>
    <name evidence="11" type="ORF">SAMN04490202_0991</name>
</gene>
<reference evidence="11 13" key="1">
    <citation type="submission" date="2016-10" db="EMBL/GenBank/DDBJ databases">
        <authorList>
            <person name="de Groot N.N."/>
        </authorList>
    </citation>
    <scope>NUCLEOTIDE SEQUENCE [LARGE SCALE GENOMIC DNA]</scope>
    <source>
        <strain evidence="11 13">BS3776</strain>
    </source>
</reference>
<sequence length="391" mass="42476">MNIFLFSKSFSLLTLFTTFSGVALGSEKTQLSCDPSAYKISRQITVTSKYSLDKKKNQICFEKNGGFHVLAGGKLELQDKEIILLSNNNKTLIKLEPGSSLKIKRVKLNSKYVTDIKETKDSSGALGITGSINIVSGSVSQKLGLRIEISDSKFAAENTYSTAGISIMSTIENPKPVTGSIINSKFKNIWNPVLILNAKKFEISSNTFKKNPGSNIVISGSDVLLSRNDIVFAGAGYIGDGITVYKSLKNSQIIRNNITGGSCYGIWFYNSEFHNVLVANNRISLGVTTGINITNDKKLKSDNLLIKENHLAGNAGFGVGVDKDVSGVTLTSNYFIGNAASYGNNDISISNTASAIIEDNNISAQSIDPEWAKVRDPYRTHVNHSLKILKY</sequence>
<dbReference type="EMBL" id="LT629709">
    <property type="protein sequence ID" value="SDO46991.1"/>
    <property type="molecule type" value="Genomic_DNA"/>
</dbReference>
<dbReference type="InterPro" id="IPR006626">
    <property type="entry name" value="PbH1"/>
</dbReference>
<evidence type="ECO:0000313" key="10">
    <source>
        <dbReference type="EMBL" id="OLT98749.1"/>
    </source>
</evidence>
<dbReference type="InterPro" id="IPR039448">
    <property type="entry name" value="Beta_helix"/>
</dbReference>
<keyword evidence="5" id="KW-0016">Alginate biosynthesis</keyword>
<evidence type="ECO:0000256" key="6">
    <source>
        <dbReference type="ARBA" id="ARBA00023235"/>
    </source>
</evidence>
<evidence type="ECO:0000256" key="5">
    <source>
        <dbReference type="ARBA" id="ARBA00022841"/>
    </source>
</evidence>
<evidence type="ECO:0000256" key="2">
    <source>
        <dbReference type="ARBA" id="ARBA00005182"/>
    </source>
</evidence>
<evidence type="ECO:0000313" key="9">
    <source>
        <dbReference type="EMBL" id="KAB0479770.1"/>
    </source>
</evidence>
<comment type="pathway">
    <text evidence="2">Glycan biosynthesis; alginate biosynthesis.</text>
</comment>
<dbReference type="RefSeq" id="WP_075949582.1">
    <property type="nucleotide sequence ID" value="NZ_LT629709.1"/>
</dbReference>
<comment type="catalytic activity">
    <reaction evidence="1">
        <text>[(1-&gt;4)-beta-D-mannuronosyl](n) = [alginate](n)</text>
        <dbReference type="Rhea" id="RHEA:45572"/>
        <dbReference type="Rhea" id="RHEA-COMP:11264"/>
        <dbReference type="Rhea" id="RHEA-COMP:11270"/>
        <dbReference type="ChEBI" id="CHEBI:58187"/>
        <dbReference type="ChEBI" id="CHEBI:85311"/>
        <dbReference type="EC" id="5.1.3.37"/>
    </reaction>
</comment>
<dbReference type="SMART" id="SM00710">
    <property type="entry name" value="PbH1"/>
    <property type="match status" value="6"/>
</dbReference>
<accession>A0A1H0JU99</accession>
<dbReference type="GO" id="GO:0016853">
    <property type="term" value="F:isomerase activity"/>
    <property type="evidence" value="ECO:0007669"/>
    <property type="project" value="UniProtKB-KW"/>
</dbReference>
<feature type="chain" id="PRO_5015064764" description="mannuronan 5-epimerase" evidence="7">
    <location>
        <begin position="26"/>
        <end position="391"/>
    </location>
</feature>
<evidence type="ECO:0000313" key="11">
    <source>
        <dbReference type="EMBL" id="SDO46991.1"/>
    </source>
</evidence>
<dbReference type="UniPathway" id="UPA00286"/>
<evidence type="ECO:0000313" key="12">
    <source>
        <dbReference type="Proteomes" id="UP000186756"/>
    </source>
</evidence>
<reference evidence="9 14" key="4">
    <citation type="submission" date="2019-09" db="EMBL/GenBank/DDBJ databases">
        <title>Draft genome sequences of 48 bacterial type strains from the CCUG.</title>
        <authorList>
            <person name="Tunovic T."/>
            <person name="Pineiro-Iglesias B."/>
            <person name="Unosson C."/>
            <person name="Inganas E."/>
            <person name="Ohlen M."/>
            <person name="Cardew S."/>
            <person name="Jensie-Markopoulos S."/>
            <person name="Salva-Serra F."/>
            <person name="Jaen-Luchoro D."/>
            <person name="Karlsson R."/>
            <person name="Svensson-Stadler L."/>
            <person name="Chun J."/>
            <person name="Moore E."/>
        </authorList>
    </citation>
    <scope>NUCLEOTIDE SEQUENCE [LARGE SCALE GENOMIC DNA]</scope>
    <source>
        <strain evidence="9 14">CCUG 53116</strain>
    </source>
</reference>
<reference evidence="12" key="3">
    <citation type="submission" date="2017-01" db="EMBL/GenBank/DDBJ databases">
        <authorList>
            <person name="Poblete-Castro I."/>
        </authorList>
    </citation>
    <scope>NUCLEOTIDE SEQUENCE [LARGE SCALE GENOMIC DNA]</scope>
    <source>
        <strain evidence="12">DSM 18361 / CCUG 53116 / MT1</strain>
    </source>
</reference>
<keyword evidence="7" id="KW-0732">Signal</keyword>
<dbReference type="Pfam" id="PF13229">
    <property type="entry name" value="Beta_helix"/>
    <property type="match status" value="1"/>
</dbReference>
<evidence type="ECO:0000256" key="3">
    <source>
        <dbReference type="ARBA" id="ARBA00010085"/>
    </source>
</evidence>
<dbReference type="EMBL" id="VZPS01000036">
    <property type="protein sequence ID" value="KAB0479770.1"/>
    <property type="molecule type" value="Genomic_DNA"/>
</dbReference>
<dbReference type="Gene3D" id="2.160.20.10">
    <property type="entry name" value="Single-stranded right-handed beta-helix, Pectin lyase-like"/>
    <property type="match status" value="1"/>
</dbReference>
<dbReference type="Proteomes" id="UP000186756">
    <property type="component" value="Unassembled WGS sequence"/>
</dbReference>
<name>A0A1H0JU99_PSERE</name>
<organism evidence="11 13">
    <name type="scientific">Pseudomonas reinekei</name>
    <dbReference type="NCBI Taxonomy" id="395598"/>
    <lineage>
        <taxon>Bacteria</taxon>
        <taxon>Pseudomonadati</taxon>
        <taxon>Pseudomonadota</taxon>
        <taxon>Gammaproteobacteria</taxon>
        <taxon>Pseudomonadales</taxon>
        <taxon>Pseudomonadaceae</taxon>
        <taxon>Pseudomonas</taxon>
    </lineage>
</organism>
<reference evidence="10" key="2">
    <citation type="submission" date="2017-01" db="EMBL/GenBank/DDBJ databases">
        <authorList>
            <person name="Mah S.A."/>
            <person name="Swanson W.J."/>
            <person name="Moy G.W."/>
            <person name="Vacquier V.D."/>
        </authorList>
    </citation>
    <scope>NUCLEOTIDE SEQUENCE [LARGE SCALE GENOMIC DNA]</scope>
    <source>
        <strain evidence="10">MT1</strain>
    </source>
</reference>
<dbReference type="GO" id="GO:0042121">
    <property type="term" value="P:alginic acid biosynthetic process"/>
    <property type="evidence" value="ECO:0007669"/>
    <property type="project" value="UniProtKB-UniPathway"/>
</dbReference>
<dbReference type="Proteomes" id="UP000460142">
    <property type="component" value="Unassembled WGS sequence"/>
</dbReference>
<dbReference type="EC" id="5.1.3.37" evidence="4"/>
<feature type="domain" description="Right handed beta helix" evidence="8">
    <location>
        <begin position="141"/>
        <end position="282"/>
    </location>
</feature>
<dbReference type="InterPro" id="IPR011050">
    <property type="entry name" value="Pectin_lyase_fold/virulence"/>
</dbReference>
<keyword evidence="6" id="KW-0413">Isomerase</keyword>
<dbReference type="Proteomes" id="UP000198549">
    <property type="component" value="Chromosome I"/>
</dbReference>
<proteinExistence type="inferred from homology"/>
<feature type="signal peptide" evidence="7">
    <location>
        <begin position="1"/>
        <end position="25"/>
    </location>
</feature>
<evidence type="ECO:0000256" key="7">
    <source>
        <dbReference type="SAM" id="SignalP"/>
    </source>
</evidence>
<evidence type="ECO:0000256" key="1">
    <source>
        <dbReference type="ARBA" id="ARBA00001550"/>
    </source>
</evidence>
<keyword evidence="12" id="KW-1185">Reference proteome</keyword>
<dbReference type="EMBL" id="MSTQ01000035">
    <property type="protein sequence ID" value="OLT98749.1"/>
    <property type="molecule type" value="Genomic_DNA"/>
</dbReference>
<evidence type="ECO:0000256" key="4">
    <source>
        <dbReference type="ARBA" id="ARBA00012124"/>
    </source>
</evidence>
<dbReference type="AlphaFoldDB" id="A0A1H0JU99"/>
<evidence type="ECO:0000313" key="14">
    <source>
        <dbReference type="Proteomes" id="UP000460142"/>
    </source>
</evidence>
<protein>
    <recommendedName>
        <fullName evidence="4">mannuronan 5-epimerase</fullName>
        <ecNumber evidence="4">5.1.3.37</ecNumber>
    </recommendedName>
</protein>
<evidence type="ECO:0000313" key="13">
    <source>
        <dbReference type="Proteomes" id="UP000198549"/>
    </source>
</evidence>